<dbReference type="Pfam" id="PF13202">
    <property type="entry name" value="EF-hand_5"/>
    <property type="match status" value="2"/>
</dbReference>
<dbReference type="PROSITE" id="PS00018">
    <property type="entry name" value="EF_HAND_1"/>
    <property type="match status" value="2"/>
</dbReference>
<dbReference type="PANTHER" id="PTHR46512:SF9">
    <property type="entry name" value="PEPTIDYLPROLYL ISOMERASE"/>
    <property type="match status" value="1"/>
</dbReference>
<feature type="region of interest" description="Disordered" evidence="2">
    <location>
        <begin position="238"/>
        <end position="273"/>
    </location>
</feature>
<dbReference type="InterPro" id="IPR050754">
    <property type="entry name" value="FKBP4/5/8-like"/>
</dbReference>
<evidence type="ECO:0000256" key="2">
    <source>
        <dbReference type="SAM" id="MobiDB-lite"/>
    </source>
</evidence>
<dbReference type="EMBL" id="CAXAMN010016925">
    <property type="protein sequence ID" value="CAK9049414.1"/>
    <property type="molecule type" value="Genomic_DNA"/>
</dbReference>
<dbReference type="Proteomes" id="UP001642484">
    <property type="component" value="Unassembled WGS sequence"/>
</dbReference>
<accession>A0ABP0MFB4</accession>
<feature type="domain" description="EF-hand" evidence="3">
    <location>
        <begin position="129"/>
        <end position="164"/>
    </location>
</feature>
<dbReference type="PROSITE" id="PS50222">
    <property type="entry name" value="EF_HAND_2"/>
    <property type="match status" value="1"/>
</dbReference>
<dbReference type="InterPro" id="IPR011990">
    <property type="entry name" value="TPR-like_helical_dom_sf"/>
</dbReference>
<feature type="region of interest" description="Disordered" evidence="2">
    <location>
        <begin position="1"/>
        <end position="30"/>
    </location>
</feature>
<keyword evidence="1" id="KW-0106">Calcium</keyword>
<feature type="compositionally biased region" description="Acidic residues" evidence="2">
    <location>
        <begin position="258"/>
        <end position="273"/>
    </location>
</feature>
<proteinExistence type="predicted"/>
<organism evidence="4 5">
    <name type="scientific">Durusdinium trenchii</name>
    <dbReference type="NCBI Taxonomy" id="1381693"/>
    <lineage>
        <taxon>Eukaryota</taxon>
        <taxon>Sar</taxon>
        <taxon>Alveolata</taxon>
        <taxon>Dinophyceae</taxon>
        <taxon>Suessiales</taxon>
        <taxon>Symbiodiniaceae</taxon>
        <taxon>Durusdinium</taxon>
    </lineage>
</organism>
<dbReference type="SMART" id="SM00054">
    <property type="entry name" value="EFh"/>
    <property type="match status" value="2"/>
</dbReference>
<dbReference type="InterPro" id="IPR002048">
    <property type="entry name" value="EF_hand_dom"/>
</dbReference>
<evidence type="ECO:0000313" key="5">
    <source>
        <dbReference type="Proteomes" id="UP001642484"/>
    </source>
</evidence>
<evidence type="ECO:0000259" key="3">
    <source>
        <dbReference type="PROSITE" id="PS50222"/>
    </source>
</evidence>
<dbReference type="PANTHER" id="PTHR46512">
    <property type="entry name" value="PEPTIDYLPROLYL ISOMERASE"/>
    <property type="match status" value="1"/>
</dbReference>
<sequence>MVSPKGRERAAVTISTHRDAHNPPVELPSSSASNFFEEAQAGAAEEAELRRKFQKFASKSSAELSEPDVLTFEDFTRLLEHYDTTSLASLVPYFYAIDRNRDGKLDFQEFFLGSVAADPQTVHILNSFTGRERANFTFDYYDVNRSGFLELEEFQKVCRDCALPSLDEHALRRHTFEKARDLGLMEESQRRGRVLDDESSFIPPNQKQFYEFISTERLRGTSRLFRFQKTLIKQRSRPKRAVLAPEPVDGTELPPAEGDTEDATTEEPSDYEDVDGLFFDNEESPRIASQDARTMPYTDLLPVAPPCELHLDTEKGLDDAFQIAAEVLKGLSHSNFEGLIPPADGSFTLATADDICALCNAAAILMKDEDMVLTHLQPPLKVFGQNAEEGLAAILAEAERRLQEKKHAWLQERRVIEERGEHRRLIGDALEEAPADLKKLIAPMFHIRFVEDYLWMIYDECAKQKKSFHDKLRDAGTMDQLLRMRENYQTGGEERMEMLEKEWHAQCKAMSDAEEKKKEQLPQNIDIHTLKHVLEYAQECRREGNLKFQEGLYEEALHIYSQADDVMKKWKVDKQLKNEAKWLKDYHLLCLKNKAQAALKLELFQTALDASESALAIDAEDHKAWYRKVQAEKGLGKFREAEESLAKLEDVAQWCPDRRRILQDCEAERKRIKIARVKHKQSTQDMLGRAFEAGVFSLDRDRELEEAAKKLEDPVPQSAVTDQRRSLEARPLERKIHLTAALAGDLMDELATAYGQKWFQERVRKCARDSGYERSVFLMRLKDVAFEVQKPVLEKWGFEGNEHGVREMTAAIREHAGKNGKDMPEWLKEKQDRCLELLYGGKEGGMLDILR</sequence>
<feature type="compositionally biased region" description="Basic and acidic residues" evidence="2">
    <location>
        <begin position="1"/>
        <end position="21"/>
    </location>
</feature>
<comment type="caution">
    <text evidence="4">The sequence shown here is derived from an EMBL/GenBank/DDBJ whole genome shotgun (WGS) entry which is preliminary data.</text>
</comment>
<reference evidence="4 5" key="1">
    <citation type="submission" date="2024-02" db="EMBL/GenBank/DDBJ databases">
        <authorList>
            <person name="Chen Y."/>
            <person name="Shah S."/>
            <person name="Dougan E. K."/>
            <person name="Thang M."/>
            <person name="Chan C."/>
        </authorList>
    </citation>
    <scope>NUCLEOTIDE SEQUENCE [LARGE SCALE GENOMIC DNA]</scope>
</reference>
<dbReference type="Gene3D" id="1.10.238.10">
    <property type="entry name" value="EF-hand"/>
    <property type="match status" value="1"/>
</dbReference>
<gene>
    <name evidence="4" type="ORF">CCMP2556_LOCUS25300</name>
</gene>
<keyword evidence="5" id="KW-1185">Reference proteome</keyword>
<dbReference type="Gene3D" id="1.25.40.10">
    <property type="entry name" value="Tetratricopeptide repeat domain"/>
    <property type="match status" value="1"/>
</dbReference>
<evidence type="ECO:0000256" key="1">
    <source>
        <dbReference type="ARBA" id="ARBA00022837"/>
    </source>
</evidence>
<evidence type="ECO:0000313" key="4">
    <source>
        <dbReference type="EMBL" id="CAK9049414.1"/>
    </source>
</evidence>
<dbReference type="InterPro" id="IPR011992">
    <property type="entry name" value="EF-hand-dom_pair"/>
</dbReference>
<dbReference type="SUPFAM" id="SSF47473">
    <property type="entry name" value="EF-hand"/>
    <property type="match status" value="1"/>
</dbReference>
<name>A0ABP0MFB4_9DINO</name>
<dbReference type="InterPro" id="IPR018247">
    <property type="entry name" value="EF_Hand_1_Ca_BS"/>
</dbReference>
<dbReference type="SUPFAM" id="SSF48452">
    <property type="entry name" value="TPR-like"/>
    <property type="match status" value="1"/>
</dbReference>
<protein>
    <recommendedName>
        <fullName evidence="3">EF-hand domain-containing protein</fullName>
    </recommendedName>
</protein>